<feature type="transmembrane region" description="Helical" evidence="1">
    <location>
        <begin position="54"/>
        <end position="75"/>
    </location>
</feature>
<name>A0ABV4YNJ0_9CYAN</name>
<comment type="caution">
    <text evidence="2">The sequence shown here is derived from an EMBL/GenBank/DDBJ whole genome shotgun (WGS) entry which is preliminary data.</text>
</comment>
<dbReference type="EMBL" id="JBHFNS010000094">
    <property type="protein sequence ID" value="MFB2939390.1"/>
    <property type="molecule type" value="Genomic_DNA"/>
</dbReference>
<keyword evidence="3" id="KW-1185">Reference proteome</keyword>
<keyword evidence="1" id="KW-0812">Transmembrane</keyword>
<keyword evidence="1" id="KW-1133">Transmembrane helix</keyword>
<dbReference type="Proteomes" id="UP001576776">
    <property type="component" value="Unassembled WGS sequence"/>
</dbReference>
<proteinExistence type="predicted"/>
<gene>
    <name evidence="2" type="ORF">ACE1B6_29405</name>
</gene>
<evidence type="ECO:0000313" key="3">
    <source>
        <dbReference type="Proteomes" id="UP001576776"/>
    </source>
</evidence>
<organism evidence="2 3">
    <name type="scientific">Floridaenema fluviatile BLCC-F154</name>
    <dbReference type="NCBI Taxonomy" id="3153640"/>
    <lineage>
        <taxon>Bacteria</taxon>
        <taxon>Bacillati</taxon>
        <taxon>Cyanobacteriota</taxon>
        <taxon>Cyanophyceae</taxon>
        <taxon>Oscillatoriophycideae</taxon>
        <taxon>Aerosakkonematales</taxon>
        <taxon>Aerosakkonemataceae</taxon>
        <taxon>Floridanema</taxon>
        <taxon>Floridanema fluviatile</taxon>
    </lineage>
</organism>
<protein>
    <submittedName>
        <fullName evidence="2">Uncharacterized protein</fullName>
    </submittedName>
</protein>
<accession>A0ABV4YNJ0</accession>
<evidence type="ECO:0000313" key="2">
    <source>
        <dbReference type="EMBL" id="MFB2939390.1"/>
    </source>
</evidence>
<evidence type="ECO:0000256" key="1">
    <source>
        <dbReference type="SAM" id="Phobius"/>
    </source>
</evidence>
<feature type="transmembrane region" description="Helical" evidence="1">
    <location>
        <begin position="15"/>
        <end position="33"/>
    </location>
</feature>
<keyword evidence="1" id="KW-0472">Membrane</keyword>
<reference evidence="2 3" key="1">
    <citation type="submission" date="2024-09" db="EMBL/GenBank/DDBJ databases">
        <title>Floridaenema gen nov. (Aerosakkonemataceae, Aerosakkonematales ord. nov., Cyanobacteria) from benthic tropical and subtropical fresh waters, with the description of four new species.</title>
        <authorList>
            <person name="Moretto J.A."/>
            <person name="Berthold D.E."/>
            <person name="Lefler F.W."/>
            <person name="Huang I.-S."/>
            <person name="Laughinghouse H. IV."/>
        </authorList>
    </citation>
    <scope>NUCLEOTIDE SEQUENCE [LARGE SCALE GENOMIC DNA]</scope>
    <source>
        <strain evidence="2 3">BLCC-F154</strain>
    </source>
</reference>
<sequence length="97" mass="10797">MGDLWKTLCESIRDAIALSLLLQIPSLIGKWILGKEFSGFDACMLESPLGVNRYACFIIVASDFCLWFVLAGRIISRFLTDLNQLFIKKGGKRAGNP</sequence>